<dbReference type="PANTHER" id="PTHR18763">
    <property type="entry name" value="WD-REPEAT PROTEIN 18"/>
    <property type="match status" value="1"/>
</dbReference>
<evidence type="ECO:0000256" key="1">
    <source>
        <dbReference type="ARBA" id="ARBA00022574"/>
    </source>
</evidence>
<evidence type="ECO:0000313" key="5">
    <source>
        <dbReference type="Proteomes" id="UP001515500"/>
    </source>
</evidence>
<name>A0AB40BBS8_DIOCR</name>
<dbReference type="InterPro" id="IPR001680">
    <property type="entry name" value="WD40_rpt"/>
</dbReference>
<dbReference type="Gene3D" id="2.130.10.10">
    <property type="entry name" value="YVTN repeat-like/Quinoprotein amine dehydrogenase"/>
    <property type="match status" value="2"/>
</dbReference>
<dbReference type="GO" id="GO:0006261">
    <property type="term" value="P:DNA-templated DNA replication"/>
    <property type="evidence" value="ECO:0007669"/>
    <property type="project" value="TreeGrafter"/>
</dbReference>
<feature type="compositionally biased region" description="Basic and acidic residues" evidence="4">
    <location>
        <begin position="480"/>
        <end position="490"/>
    </location>
</feature>
<accession>A0AB40BBS8</accession>
<evidence type="ECO:0000256" key="3">
    <source>
        <dbReference type="PROSITE-ProRule" id="PRU00221"/>
    </source>
</evidence>
<dbReference type="SMART" id="SM00320">
    <property type="entry name" value="WD40"/>
    <property type="match status" value="4"/>
</dbReference>
<dbReference type="InterPro" id="IPR019775">
    <property type="entry name" value="WD40_repeat_CS"/>
</dbReference>
<dbReference type="InterPro" id="IPR045227">
    <property type="entry name" value="WDR18/Ipi3/RID3"/>
</dbReference>
<reference evidence="6" key="1">
    <citation type="submission" date="2025-08" db="UniProtKB">
        <authorList>
            <consortium name="RefSeq"/>
        </authorList>
    </citation>
    <scope>IDENTIFICATION</scope>
</reference>
<feature type="repeat" description="WD" evidence="3">
    <location>
        <begin position="297"/>
        <end position="338"/>
    </location>
</feature>
<dbReference type="Proteomes" id="UP001515500">
    <property type="component" value="Chromosome 5"/>
</dbReference>
<protein>
    <submittedName>
        <fullName evidence="6">Protein ROOT INITIATION DEFECTIVE 3-like</fullName>
    </submittedName>
</protein>
<feature type="repeat" description="WD" evidence="3">
    <location>
        <begin position="148"/>
        <end position="181"/>
    </location>
</feature>
<evidence type="ECO:0000256" key="2">
    <source>
        <dbReference type="ARBA" id="ARBA00022737"/>
    </source>
</evidence>
<gene>
    <name evidence="6" type="primary">LOC120261118</name>
</gene>
<dbReference type="GO" id="GO:0120330">
    <property type="term" value="C:rixosome complex"/>
    <property type="evidence" value="ECO:0007669"/>
    <property type="project" value="TreeGrafter"/>
</dbReference>
<dbReference type="RefSeq" id="XP_039124766.1">
    <property type="nucleotide sequence ID" value="XM_039268832.1"/>
</dbReference>
<evidence type="ECO:0000256" key="4">
    <source>
        <dbReference type="SAM" id="MobiDB-lite"/>
    </source>
</evidence>
<dbReference type="AlphaFoldDB" id="A0AB40BBS8"/>
<dbReference type="PROSITE" id="PS50294">
    <property type="entry name" value="WD_REPEATS_REGION"/>
    <property type="match status" value="2"/>
</dbReference>
<sequence>MKSSAWVVCSLSNAIQRKGRVEKDALMAERKEVLVVCGDNMSTGIRTWDVETGEELLRIPTCASPPHGLLCVRDTFLVASQLQTHRPYGGGAIFFWALNKPRAPHRSYPMEEIGPIVCSKDGIYLVGGALSGNTYIWEVTSGRLLKHWHAHHGSLICLAFSPDDSLLISGSEDGVICVWHMISLLDIADLPACGNLAPLHILSEHVSSITSLLPMSSHSEPTLISSSLDGMCKVWNIISGKMVHNHIFPVSITSIAMDPGEQTLLTGCEDGKIYMTAIIVGLEEDQTVIPGDESGICSKHKGAITALKFSLEGKLLFSASKDHLICIWDASNWQLIRSFNYGKGHITNMVIVPKSSLSMFGNKRNLPRLRISILDKAPQQNDAAEGTPTLLQVHCPQEDNLRFKSSPLLKKQILDLEQDRTPEAIQMKVETAIENRLWTIGMTKHVMSINRQLQLRLVDMMEQRLCLDAQKSRKKGRANIPDDRKDPSNP</sequence>
<dbReference type="Pfam" id="PF00400">
    <property type="entry name" value="WD40"/>
    <property type="match status" value="4"/>
</dbReference>
<dbReference type="InterPro" id="IPR036322">
    <property type="entry name" value="WD40_repeat_dom_sf"/>
</dbReference>
<dbReference type="GO" id="GO:0006364">
    <property type="term" value="P:rRNA processing"/>
    <property type="evidence" value="ECO:0007669"/>
    <property type="project" value="TreeGrafter"/>
</dbReference>
<evidence type="ECO:0000313" key="6">
    <source>
        <dbReference type="RefSeq" id="XP_039124766.1"/>
    </source>
</evidence>
<feature type="repeat" description="WD" evidence="3">
    <location>
        <begin position="202"/>
        <end position="245"/>
    </location>
</feature>
<keyword evidence="1 3" id="KW-0853">WD repeat</keyword>
<keyword evidence="2" id="KW-0677">Repeat</keyword>
<organism evidence="5 6">
    <name type="scientific">Dioscorea cayennensis subsp. rotundata</name>
    <name type="common">White Guinea yam</name>
    <name type="synonym">Dioscorea rotundata</name>
    <dbReference type="NCBI Taxonomy" id="55577"/>
    <lineage>
        <taxon>Eukaryota</taxon>
        <taxon>Viridiplantae</taxon>
        <taxon>Streptophyta</taxon>
        <taxon>Embryophyta</taxon>
        <taxon>Tracheophyta</taxon>
        <taxon>Spermatophyta</taxon>
        <taxon>Magnoliopsida</taxon>
        <taxon>Liliopsida</taxon>
        <taxon>Dioscoreales</taxon>
        <taxon>Dioscoreaceae</taxon>
        <taxon>Dioscorea</taxon>
    </lineage>
</organism>
<dbReference type="SUPFAM" id="SSF50978">
    <property type="entry name" value="WD40 repeat-like"/>
    <property type="match status" value="1"/>
</dbReference>
<dbReference type="PROSITE" id="PS00678">
    <property type="entry name" value="WD_REPEATS_1"/>
    <property type="match status" value="2"/>
</dbReference>
<dbReference type="GO" id="GO:0005656">
    <property type="term" value="C:nuclear pre-replicative complex"/>
    <property type="evidence" value="ECO:0007669"/>
    <property type="project" value="TreeGrafter"/>
</dbReference>
<dbReference type="PRINTS" id="PR00320">
    <property type="entry name" value="GPROTEINBRPT"/>
</dbReference>
<feature type="region of interest" description="Disordered" evidence="4">
    <location>
        <begin position="469"/>
        <end position="490"/>
    </location>
</feature>
<proteinExistence type="predicted"/>
<dbReference type="PROSITE" id="PS50082">
    <property type="entry name" value="WD_REPEATS_2"/>
    <property type="match status" value="3"/>
</dbReference>
<dbReference type="InterPro" id="IPR015943">
    <property type="entry name" value="WD40/YVTN_repeat-like_dom_sf"/>
</dbReference>
<keyword evidence="5" id="KW-1185">Reference proteome</keyword>
<dbReference type="PANTHER" id="PTHR18763:SF4">
    <property type="entry name" value="PROTEIN ROOT INITIATION DEFECTIVE 3-LIKE"/>
    <property type="match status" value="1"/>
</dbReference>
<dbReference type="GeneID" id="120261118"/>
<dbReference type="InterPro" id="IPR020472">
    <property type="entry name" value="WD40_PAC1"/>
</dbReference>